<reference evidence="2" key="1">
    <citation type="submission" date="2020-06" db="EMBL/GenBank/DDBJ databases">
        <title>A novel thermopfilic bacterium from Erzurum, Turkey.</title>
        <authorList>
            <person name="Adiguzel A."/>
            <person name="Ay H."/>
            <person name="Baltaci M.O."/>
        </authorList>
    </citation>
    <scope>NUCLEOTIDE SEQUENCE</scope>
    <source>
        <strain evidence="2">P2</strain>
    </source>
</reference>
<feature type="transmembrane region" description="Helical" evidence="1">
    <location>
        <begin position="28"/>
        <end position="50"/>
    </location>
</feature>
<comment type="caution">
    <text evidence="2">The sequence shown here is derived from an EMBL/GenBank/DDBJ whole genome shotgun (WGS) entry which is preliminary data.</text>
</comment>
<proteinExistence type="predicted"/>
<organism evidence="2 3">
    <name type="scientific">Calidifontibacillus erzurumensis</name>
    <dbReference type="NCBI Taxonomy" id="2741433"/>
    <lineage>
        <taxon>Bacteria</taxon>
        <taxon>Bacillati</taxon>
        <taxon>Bacillota</taxon>
        <taxon>Bacilli</taxon>
        <taxon>Bacillales</taxon>
        <taxon>Bacillaceae</taxon>
        <taxon>Calidifontibacillus/Schinkia group</taxon>
        <taxon>Calidifontibacillus</taxon>
    </lineage>
</organism>
<name>A0A8J8KEQ2_9BACI</name>
<dbReference type="AlphaFoldDB" id="A0A8J8KEQ2"/>
<keyword evidence="1" id="KW-1133">Transmembrane helix</keyword>
<gene>
    <name evidence="2" type="ORF">HR057_09880</name>
</gene>
<keyword evidence="1" id="KW-0812">Transmembrane</keyword>
<keyword evidence="3" id="KW-1185">Reference proteome</keyword>
<keyword evidence="1" id="KW-0472">Membrane</keyword>
<evidence type="ECO:0000313" key="2">
    <source>
        <dbReference type="EMBL" id="NSL52060.1"/>
    </source>
</evidence>
<sequence>MILVVLYGLLTIFCVIFAIRKRKVGLLVLPFATIFAYMLIKIIMVPLPFWDTVQFIFGLR</sequence>
<protein>
    <submittedName>
        <fullName evidence="2">Uncharacterized protein</fullName>
    </submittedName>
</protein>
<evidence type="ECO:0000313" key="3">
    <source>
        <dbReference type="Proteomes" id="UP000625804"/>
    </source>
</evidence>
<dbReference type="Proteomes" id="UP000625804">
    <property type="component" value="Unassembled WGS sequence"/>
</dbReference>
<evidence type="ECO:0000256" key="1">
    <source>
        <dbReference type="SAM" id="Phobius"/>
    </source>
</evidence>
<accession>A0A8J8KEQ2</accession>
<dbReference type="EMBL" id="JABTTE010000012">
    <property type="protein sequence ID" value="NSL52060.1"/>
    <property type="molecule type" value="Genomic_DNA"/>
</dbReference>